<keyword evidence="5" id="KW-1185">Reference proteome</keyword>
<dbReference type="PANTHER" id="PTHR39639">
    <property type="entry name" value="CHROMOSOME 16, WHOLE GENOME SHOTGUN SEQUENCE"/>
    <property type="match status" value="1"/>
</dbReference>
<dbReference type="EMBL" id="CP114202">
    <property type="protein sequence ID" value="WAT98958.1"/>
    <property type="molecule type" value="Genomic_DNA"/>
</dbReference>
<dbReference type="EMBL" id="BLIP01000001">
    <property type="protein sequence ID" value="GFE24635.1"/>
    <property type="molecule type" value="Genomic_DNA"/>
</dbReference>
<evidence type="ECO:0000313" key="4">
    <source>
        <dbReference type="Proteomes" id="UP000429552"/>
    </source>
</evidence>
<dbReference type="AlphaFoldDB" id="A0A640TRF3"/>
<dbReference type="Proteomes" id="UP000429552">
    <property type="component" value="Unassembled WGS sequence"/>
</dbReference>
<evidence type="ECO:0000313" key="2">
    <source>
        <dbReference type="EMBL" id="GFE24635.1"/>
    </source>
</evidence>
<dbReference type="RefSeq" id="WP_159488233.1">
    <property type="nucleotide sequence ID" value="NZ_BLIP01000001.1"/>
</dbReference>
<evidence type="ECO:0000313" key="3">
    <source>
        <dbReference type="EMBL" id="WAT98958.1"/>
    </source>
</evidence>
<sequence>MLLDEAQLLADLDRHRRSVDTDYFDLSLRELVRMVVEEEIKIAPAYQRQFRWDDETQSALIESFLLGLPVPAIFVATNRDATWDVVDGLQRICTILRFMAVDAPESDNFRFSVTPLRLKKLKTLGSFAELSYEELPRPIRMTLDRRFLRVQVLSDKSEPEVRYELFRRLNAGAVALTAQEIRSCIFRGPFHELLEELAQDEAFNSLLKLQRLNQNNGTPEELVLKFFAYMDRSASFDGKVAEFLNSYMKDRSQDSDLDSDRQIFKQATGYLASVLKGPFLRQGVSITPMNQFEAVLVAVGNLLRKGKSLRTPPNGWLNDEVLVNFSTRGTNTRAMLLGRVSRAEELMS</sequence>
<evidence type="ECO:0000259" key="1">
    <source>
        <dbReference type="Pfam" id="PF03235"/>
    </source>
</evidence>
<dbReference type="Proteomes" id="UP001210609">
    <property type="component" value="Chromosome"/>
</dbReference>
<protein>
    <submittedName>
        <fullName evidence="3">DUF262 domain-containing protein</fullName>
    </submittedName>
</protein>
<dbReference type="InterPro" id="IPR004919">
    <property type="entry name" value="GmrSD_N"/>
</dbReference>
<reference evidence="3 5" key="2">
    <citation type="submission" date="2022-12" db="EMBL/GenBank/DDBJ databases">
        <authorList>
            <person name="Ruckert C."/>
            <person name="Busche T."/>
            <person name="Kalinowski J."/>
            <person name="Wittmann C."/>
        </authorList>
    </citation>
    <scope>NUCLEOTIDE SEQUENCE [LARGE SCALE GENOMIC DNA]</scope>
    <source>
        <strain evidence="3 5">DSM 40555</strain>
    </source>
</reference>
<name>A0A640TRF3_STRNI</name>
<feature type="domain" description="GmrSD restriction endonucleases N-terminal" evidence="1">
    <location>
        <begin position="40"/>
        <end position="186"/>
    </location>
</feature>
<organism evidence="2 4">
    <name type="scientific">Streptomyces nigrescens</name>
    <dbReference type="NCBI Taxonomy" id="1920"/>
    <lineage>
        <taxon>Bacteria</taxon>
        <taxon>Bacillati</taxon>
        <taxon>Actinomycetota</taxon>
        <taxon>Actinomycetes</taxon>
        <taxon>Kitasatosporales</taxon>
        <taxon>Streptomycetaceae</taxon>
        <taxon>Streptomyces</taxon>
    </lineage>
</organism>
<accession>A0A640TRF3</accession>
<dbReference type="Pfam" id="PF03235">
    <property type="entry name" value="GmrSD_N"/>
    <property type="match status" value="1"/>
</dbReference>
<gene>
    <name evidence="2" type="ORF">Sliba_50880</name>
    <name evidence="3" type="ORF">STRLI_005073</name>
</gene>
<dbReference type="PANTHER" id="PTHR39639:SF1">
    <property type="entry name" value="DUF262 DOMAIN-CONTAINING PROTEIN"/>
    <property type="match status" value="1"/>
</dbReference>
<proteinExistence type="predicted"/>
<evidence type="ECO:0000313" key="5">
    <source>
        <dbReference type="Proteomes" id="UP001210609"/>
    </source>
</evidence>
<reference evidence="2 4" key="1">
    <citation type="submission" date="2019-12" db="EMBL/GenBank/DDBJ databases">
        <title>Whole genome shotgun sequence of Streptomyces libani subsp. libani NBRC 13452.</title>
        <authorList>
            <person name="Ichikawa N."/>
            <person name="Kimura A."/>
            <person name="Kitahashi Y."/>
            <person name="Komaki H."/>
            <person name="Tamura T."/>
        </authorList>
    </citation>
    <scope>NUCLEOTIDE SEQUENCE [LARGE SCALE GENOMIC DNA]</scope>
    <source>
        <strain evidence="2 4">NBRC 13452</strain>
    </source>
</reference>